<dbReference type="EMBL" id="MTJN01000002">
    <property type="protein sequence ID" value="OOV06977.1"/>
    <property type="molecule type" value="Genomic_DNA"/>
</dbReference>
<dbReference type="PANTHER" id="PTHR33121:SF70">
    <property type="entry name" value="SIGNALING PROTEIN YKOW"/>
    <property type="match status" value="1"/>
</dbReference>
<dbReference type="InterPro" id="IPR001633">
    <property type="entry name" value="EAL_dom"/>
</dbReference>
<dbReference type="PANTHER" id="PTHR33121">
    <property type="entry name" value="CYCLIC DI-GMP PHOSPHODIESTERASE PDEF"/>
    <property type="match status" value="1"/>
</dbReference>
<feature type="domain" description="EAL" evidence="2">
    <location>
        <begin position="1"/>
        <end position="174"/>
    </location>
</feature>
<feature type="region of interest" description="Disordered" evidence="1">
    <location>
        <begin position="32"/>
        <end position="70"/>
    </location>
</feature>
<dbReference type="Proteomes" id="UP000190750">
    <property type="component" value="Unassembled WGS sequence"/>
</dbReference>
<dbReference type="AlphaFoldDB" id="A0A1T1ASD7"/>
<protein>
    <recommendedName>
        <fullName evidence="2">EAL domain-containing protein</fullName>
    </recommendedName>
</protein>
<evidence type="ECO:0000256" key="1">
    <source>
        <dbReference type="SAM" id="MobiDB-lite"/>
    </source>
</evidence>
<reference evidence="3 4" key="1">
    <citation type="submission" date="2017-01" db="EMBL/GenBank/DDBJ databases">
        <title>Genome sequencing of Rhodoferax fermentans JCM 7819.</title>
        <authorList>
            <person name="Kim Y.J."/>
            <person name="Farh M.E.-A."/>
            <person name="Yang D.-C."/>
        </authorList>
    </citation>
    <scope>NUCLEOTIDE SEQUENCE [LARGE SCALE GENOMIC DNA]</scope>
    <source>
        <strain evidence="3 4">JCM 7819</strain>
    </source>
</reference>
<evidence type="ECO:0000313" key="3">
    <source>
        <dbReference type="EMBL" id="OOV06977.1"/>
    </source>
</evidence>
<gene>
    <name evidence="3" type="ORF">RF819_09795</name>
</gene>
<dbReference type="SUPFAM" id="SSF141868">
    <property type="entry name" value="EAL domain-like"/>
    <property type="match status" value="1"/>
</dbReference>
<feature type="compositionally biased region" description="Gly residues" evidence="1">
    <location>
        <begin position="32"/>
        <end position="41"/>
    </location>
</feature>
<feature type="compositionally biased region" description="Gly residues" evidence="1">
    <location>
        <begin position="58"/>
        <end position="68"/>
    </location>
</feature>
<dbReference type="STRING" id="28066.RF819_09795"/>
<sequence>MAVPGAAPAGQCQHWRAAVAARRFCRTAGAVAGGPARGGAGSAAAGSAGDQFPRRPGQGRGGHGGLPEAGGEFALDDFGTGYSSLTYLRRLPADTLKIDQSFVRDMLDSPNDLAIVRGVIGLAHAFGREVIAEGVETAAHGELLASIGCTLAQGYGIARPMPAAELPEWMTRWHQHAQWTA</sequence>
<dbReference type="InterPro" id="IPR050706">
    <property type="entry name" value="Cyclic-di-GMP_PDE-like"/>
</dbReference>
<evidence type="ECO:0000313" key="4">
    <source>
        <dbReference type="Proteomes" id="UP000190750"/>
    </source>
</evidence>
<dbReference type="Pfam" id="PF00563">
    <property type="entry name" value="EAL"/>
    <property type="match status" value="1"/>
</dbReference>
<evidence type="ECO:0000259" key="2">
    <source>
        <dbReference type="PROSITE" id="PS50883"/>
    </source>
</evidence>
<comment type="caution">
    <text evidence="3">The sequence shown here is derived from an EMBL/GenBank/DDBJ whole genome shotgun (WGS) entry which is preliminary data.</text>
</comment>
<organism evidence="3 4">
    <name type="scientific">Rhodoferax fermentans</name>
    <dbReference type="NCBI Taxonomy" id="28066"/>
    <lineage>
        <taxon>Bacteria</taxon>
        <taxon>Pseudomonadati</taxon>
        <taxon>Pseudomonadota</taxon>
        <taxon>Betaproteobacteria</taxon>
        <taxon>Burkholderiales</taxon>
        <taxon>Comamonadaceae</taxon>
        <taxon>Rhodoferax</taxon>
    </lineage>
</organism>
<dbReference type="InterPro" id="IPR035919">
    <property type="entry name" value="EAL_sf"/>
</dbReference>
<dbReference type="PROSITE" id="PS50883">
    <property type="entry name" value="EAL"/>
    <property type="match status" value="1"/>
</dbReference>
<dbReference type="SMART" id="SM00052">
    <property type="entry name" value="EAL"/>
    <property type="match status" value="1"/>
</dbReference>
<proteinExistence type="predicted"/>
<dbReference type="GO" id="GO:0071111">
    <property type="term" value="F:cyclic-guanylate-specific phosphodiesterase activity"/>
    <property type="evidence" value="ECO:0007669"/>
    <property type="project" value="InterPro"/>
</dbReference>
<keyword evidence="4" id="KW-1185">Reference proteome</keyword>
<dbReference type="Gene3D" id="3.20.20.450">
    <property type="entry name" value="EAL domain"/>
    <property type="match status" value="1"/>
</dbReference>
<dbReference type="CDD" id="cd01948">
    <property type="entry name" value="EAL"/>
    <property type="match status" value="1"/>
</dbReference>
<accession>A0A1T1ASD7</accession>
<name>A0A1T1ASD7_RHOFE</name>